<dbReference type="Proteomes" id="UP001388673">
    <property type="component" value="Unassembled WGS sequence"/>
</dbReference>
<feature type="compositionally biased region" description="Polar residues" evidence="1">
    <location>
        <begin position="1"/>
        <end position="11"/>
    </location>
</feature>
<feature type="compositionally biased region" description="Polar residues" evidence="1">
    <location>
        <begin position="42"/>
        <end position="53"/>
    </location>
</feature>
<reference evidence="2 3" key="1">
    <citation type="journal article" date="2024" name="bioRxiv">
        <title>Comparative genomics of Cryptococcus and Kwoniella reveals pathogenesis evolution and contrasting karyotype dynamics via intercentromeric recombination or chromosome fusion.</title>
        <authorList>
            <person name="Coelho M.A."/>
            <person name="David-Palma M."/>
            <person name="Shea T."/>
            <person name="Bowers K."/>
            <person name="McGinley-Smith S."/>
            <person name="Mohammad A.W."/>
            <person name="Gnirke A."/>
            <person name="Yurkov A.M."/>
            <person name="Nowrousian M."/>
            <person name="Sun S."/>
            <person name="Cuomo C.A."/>
            <person name="Heitman J."/>
        </authorList>
    </citation>
    <scope>NUCLEOTIDE SEQUENCE [LARGE SCALE GENOMIC DNA]</scope>
    <source>
        <strain evidence="2 3">CBS 13917</strain>
    </source>
</reference>
<feature type="compositionally biased region" description="Basic and acidic residues" evidence="1">
    <location>
        <begin position="371"/>
        <end position="380"/>
    </location>
</feature>
<feature type="region of interest" description="Disordered" evidence="1">
    <location>
        <begin position="1"/>
        <end position="200"/>
    </location>
</feature>
<feature type="compositionally biased region" description="Low complexity" evidence="1">
    <location>
        <begin position="54"/>
        <end position="73"/>
    </location>
</feature>
<evidence type="ECO:0000313" key="2">
    <source>
        <dbReference type="EMBL" id="KAK8846660.1"/>
    </source>
</evidence>
<feature type="compositionally biased region" description="Low complexity" evidence="1">
    <location>
        <begin position="148"/>
        <end position="161"/>
    </location>
</feature>
<dbReference type="EMBL" id="JBCAWK010000011">
    <property type="protein sequence ID" value="KAK8846660.1"/>
    <property type="molecule type" value="Genomic_DNA"/>
</dbReference>
<proteinExistence type="predicted"/>
<name>A0AAW0YVB3_9TREE</name>
<organism evidence="2 3">
    <name type="scientific">Kwoniella newhampshirensis</name>
    <dbReference type="NCBI Taxonomy" id="1651941"/>
    <lineage>
        <taxon>Eukaryota</taxon>
        <taxon>Fungi</taxon>
        <taxon>Dikarya</taxon>
        <taxon>Basidiomycota</taxon>
        <taxon>Agaricomycotina</taxon>
        <taxon>Tremellomycetes</taxon>
        <taxon>Tremellales</taxon>
        <taxon>Cryptococcaceae</taxon>
        <taxon>Kwoniella</taxon>
    </lineage>
</organism>
<dbReference type="AlphaFoldDB" id="A0AAW0YVB3"/>
<sequence length="525" mass="56951">MAQSYSSSTSHDGPRCPTHTSKAKSISSLPQPQHRSLHRLTPSVSIPMTNSIAGPSTGTLSRSSSLRSKTTSPNRAGSFRAKTTSPSRLPATDSVSYFPPFEVMGSDCGSDGEESESPRRSSKKERRREPGHDHSKGRSLGSIAGMMSASLSWGLSSLSCTSPPPATHANQQPASHDSSTSPSSVPARSGMPSNSNSLDGDAVEALSKRFTLGTRRVLEPFTMNTDGVDMQVDKARETDGKAEQSGMKPGLHKRRMRSEFQVEEMITGSIMGSANMSMGRRRKERAEVNEDDDEGIVEGLVDDTPSRPTRLQRRLRPTLQVPILSFPTWRFPLPSPPVTCLSPDIPLDAFKTAIENPCSSTSTTTSPRRQSPRDSAEPETHNANGGQNGADDVEETSKGELDEIDDNLSPSPTSTSTSSCSSSYGSDTDSEPCTPSKDRDNSSLGVLRHSPPLSSDKKEHFLHISSDGRIAVDNDREEKDMERLKLTRTNSAFSNLSCETVKQKWVGEGEVTPKADRVWRMERVA</sequence>
<feature type="compositionally biased region" description="Low complexity" evidence="1">
    <location>
        <begin position="173"/>
        <end position="189"/>
    </location>
</feature>
<feature type="compositionally biased region" description="Low complexity" evidence="1">
    <location>
        <begin position="409"/>
        <end position="427"/>
    </location>
</feature>
<comment type="caution">
    <text evidence="2">The sequence shown here is derived from an EMBL/GenBank/DDBJ whole genome shotgun (WGS) entry which is preliminary data.</text>
</comment>
<feature type="region of interest" description="Disordered" evidence="1">
    <location>
        <begin position="356"/>
        <end position="458"/>
    </location>
</feature>
<evidence type="ECO:0000256" key="1">
    <source>
        <dbReference type="SAM" id="MobiDB-lite"/>
    </source>
</evidence>
<evidence type="ECO:0000313" key="3">
    <source>
        <dbReference type="Proteomes" id="UP001388673"/>
    </source>
</evidence>
<feature type="compositionally biased region" description="Basic and acidic residues" evidence="1">
    <location>
        <begin position="127"/>
        <end position="136"/>
    </location>
</feature>
<dbReference type="GeneID" id="92183005"/>
<accession>A0AAW0YVB3</accession>
<gene>
    <name evidence="2" type="ORF">IAR55_005747</name>
</gene>
<protein>
    <submittedName>
        <fullName evidence="2">Uncharacterized protein</fullName>
    </submittedName>
</protein>
<dbReference type="KEGG" id="kne:92183005"/>
<feature type="compositionally biased region" description="Polar residues" evidence="1">
    <location>
        <begin position="18"/>
        <end position="34"/>
    </location>
</feature>
<dbReference type="RefSeq" id="XP_066800610.1">
    <property type="nucleotide sequence ID" value="XM_066948837.1"/>
</dbReference>
<keyword evidence="3" id="KW-1185">Reference proteome</keyword>